<dbReference type="AlphaFoldDB" id="A0AB39TD08"/>
<dbReference type="InterPro" id="IPR011047">
    <property type="entry name" value="Quinoprotein_ADH-like_sf"/>
</dbReference>
<dbReference type="RefSeq" id="WP_369182208.1">
    <property type="nucleotide sequence ID" value="NZ_CP163445.1"/>
</dbReference>
<feature type="region of interest" description="Disordered" evidence="1">
    <location>
        <begin position="1"/>
        <end position="31"/>
    </location>
</feature>
<gene>
    <name evidence="2" type="ORF">AB2U05_01870</name>
</gene>
<evidence type="ECO:0000256" key="1">
    <source>
        <dbReference type="SAM" id="MobiDB-lite"/>
    </source>
</evidence>
<reference evidence="2" key="1">
    <citation type="submission" date="2024-07" db="EMBL/GenBank/DDBJ databases">
        <authorList>
            <person name="Yu S.T."/>
        </authorList>
    </citation>
    <scope>NUCLEOTIDE SEQUENCE</scope>
    <source>
        <strain evidence="2">Y1</strain>
    </source>
</reference>
<dbReference type="SUPFAM" id="SSF50998">
    <property type="entry name" value="Quinoprotein alcohol dehydrogenase-like"/>
    <property type="match status" value="1"/>
</dbReference>
<sequence>MGSWRVTVLDHHRADGGRPQGRPEGPLARRDGIQVHGRDGELSCTDTTGRLRWRVPCPGRPNAAHLSSGRVLVTTDSAGYTAWGTLGPALLLDLADGATVAELRGERGAALGGGRFALGLEGYGTFDTRAYDRDGALVDSWRSFGHYVVGSGLRVVETDRRLPTESRVVRLLPGGRIERGPLLTDPQAPAPLVLPDGTLLVLDAGVLRAVGRELDDTALADLLPLPADQGHRFTGTLHRTAEGLTVTLVERHPTRMGHYTTHAWDLALHAP</sequence>
<organism evidence="2">
    <name type="scientific">Streptomyces sp. Y1</name>
    <dbReference type="NCBI Taxonomy" id="3238634"/>
    <lineage>
        <taxon>Bacteria</taxon>
        <taxon>Bacillati</taxon>
        <taxon>Actinomycetota</taxon>
        <taxon>Actinomycetes</taxon>
        <taxon>Kitasatosporales</taxon>
        <taxon>Streptomycetaceae</taxon>
        <taxon>Streptomyces</taxon>
    </lineage>
</organism>
<evidence type="ECO:0000313" key="2">
    <source>
        <dbReference type="EMBL" id="XDQ77320.1"/>
    </source>
</evidence>
<accession>A0AB39TD08</accession>
<name>A0AB39TD08_9ACTN</name>
<dbReference type="EMBL" id="CP163445">
    <property type="protein sequence ID" value="XDQ77320.1"/>
    <property type="molecule type" value="Genomic_DNA"/>
</dbReference>
<proteinExistence type="predicted"/>
<protein>
    <submittedName>
        <fullName evidence="2">Uncharacterized protein</fullName>
    </submittedName>
</protein>